<feature type="transmembrane region" description="Helical" evidence="9">
    <location>
        <begin position="137"/>
        <end position="159"/>
    </location>
</feature>
<dbReference type="Proteomes" id="UP000230605">
    <property type="component" value="Chromosome 8"/>
</dbReference>
<evidence type="ECO:0000256" key="6">
    <source>
        <dbReference type="ARBA" id="ARBA00053977"/>
    </source>
</evidence>
<name>A0A2G5HUE1_CERBT</name>
<keyword evidence="4 9" id="KW-0472">Membrane</keyword>
<reference evidence="12 14" key="2">
    <citation type="submission" date="2023-09" db="EMBL/GenBank/DDBJ databases">
        <title>Complete-Gapless Cercospora beticola genome.</title>
        <authorList>
            <person name="Wyatt N.A."/>
            <person name="Spanner R.E."/>
            <person name="Bolton M.D."/>
        </authorList>
    </citation>
    <scope>NUCLEOTIDE SEQUENCE [LARGE SCALE GENOMIC DNA]</scope>
    <source>
        <strain evidence="12">Cb09-40</strain>
    </source>
</reference>
<evidence type="ECO:0000256" key="4">
    <source>
        <dbReference type="ARBA" id="ARBA00023136"/>
    </source>
</evidence>
<comment type="similarity">
    <text evidence="5">Belongs to the major facilitator superfamily. CAR1 family.</text>
</comment>
<dbReference type="AlphaFoldDB" id="A0A2G5HUE1"/>
<evidence type="ECO:0000256" key="2">
    <source>
        <dbReference type="ARBA" id="ARBA00022692"/>
    </source>
</evidence>
<protein>
    <recommendedName>
        <fullName evidence="7">Cercosporin MFS transporter CTB4</fullName>
    </recommendedName>
    <alternativeName>
        <fullName evidence="8">Cercosporin toxin biosynthesis cluster protein 4</fullName>
    </alternativeName>
</protein>
<dbReference type="PROSITE" id="PS50850">
    <property type="entry name" value="MFS"/>
    <property type="match status" value="1"/>
</dbReference>
<evidence type="ECO:0000313" key="12">
    <source>
        <dbReference type="EMBL" id="WPB06800.1"/>
    </source>
</evidence>
<evidence type="ECO:0000256" key="9">
    <source>
        <dbReference type="SAM" id="Phobius"/>
    </source>
</evidence>
<feature type="transmembrane region" description="Helical" evidence="9">
    <location>
        <begin position="410"/>
        <end position="434"/>
    </location>
</feature>
<keyword evidence="14" id="KW-1185">Reference proteome</keyword>
<evidence type="ECO:0000256" key="8">
    <source>
        <dbReference type="ARBA" id="ARBA00077167"/>
    </source>
</evidence>
<feature type="transmembrane region" description="Helical" evidence="9">
    <location>
        <begin position="112"/>
        <end position="131"/>
    </location>
</feature>
<dbReference type="Proteomes" id="UP001302367">
    <property type="component" value="Chromosome 8"/>
</dbReference>
<dbReference type="InterPro" id="IPR020846">
    <property type="entry name" value="MFS_dom"/>
</dbReference>
<dbReference type="SUPFAM" id="SSF103473">
    <property type="entry name" value="MFS general substrate transporter"/>
    <property type="match status" value="1"/>
</dbReference>
<dbReference type="CDD" id="cd17323">
    <property type="entry name" value="MFS_Tpo1_MDR_like"/>
    <property type="match status" value="1"/>
</dbReference>
<keyword evidence="2 9" id="KW-0812">Transmembrane</keyword>
<dbReference type="InterPro" id="IPR036259">
    <property type="entry name" value="MFS_trans_sf"/>
</dbReference>
<feature type="domain" description="Major facilitator superfamily (MFS) profile" evidence="10">
    <location>
        <begin position="45"/>
        <end position="477"/>
    </location>
</feature>
<feature type="transmembrane region" description="Helical" evidence="9">
    <location>
        <begin position="378"/>
        <end position="398"/>
    </location>
</feature>
<evidence type="ECO:0000256" key="5">
    <source>
        <dbReference type="ARBA" id="ARBA00038347"/>
    </source>
</evidence>
<feature type="transmembrane region" description="Helical" evidence="9">
    <location>
        <begin position="446"/>
        <end position="469"/>
    </location>
</feature>
<feature type="transmembrane region" description="Helical" evidence="9">
    <location>
        <begin position="171"/>
        <end position="196"/>
    </location>
</feature>
<dbReference type="OrthoDB" id="6770063at2759"/>
<feature type="transmembrane region" description="Helical" evidence="9">
    <location>
        <begin position="273"/>
        <end position="294"/>
    </location>
</feature>
<feature type="transmembrane region" description="Helical" evidence="9">
    <location>
        <begin position="202"/>
        <end position="220"/>
    </location>
</feature>
<reference evidence="11 13" key="1">
    <citation type="submission" date="2015-10" db="EMBL/GenBank/DDBJ databases">
        <title>The cercosporin biosynthetic gene cluster was horizontally transferred to several fungal lineages and shown to be expanded in Cercospora beticola based on microsynteny with recipient genomes.</title>
        <authorList>
            <person name="De Jonge R."/>
            <person name="Ebert M.K."/>
            <person name="Suttle J.C."/>
            <person name="Jurick Ii W.M."/>
            <person name="Secor G.A."/>
            <person name="Thomma B.P."/>
            <person name="Van De Peer Y."/>
            <person name="Bolton M.D."/>
        </authorList>
    </citation>
    <scope>NUCLEOTIDE SEQUENCE [LARGE SCALE GENOMIC DNA]</scope>
    <source>
        <strain evidence="11 13">09-40</strain>
    </source>
</reference>
<feature type="transmembrane region" description="Helical" evidence="9">
    <location>
        <begin position="81"/>
        <end position="100"/>
    </location>
</feature>
<sequence>MPTSEIKAEQGLSQVEIHETRLVDWDGIHDPENPLNWPLKRKWLTCIPMSLFNFIGAFISAEVAPALSTIQKDLGVRSDTVLILCLSIYYLPYAIGPMIAAPLSETFGRVRVLQLANVLFIITLLACALAHTPAQLIVFRFFSGLAGSVPQVICSGVIGDIFTREQRGKGVALYTIIPMIAPAIGPIVGGFIVTRWSWRVCFYSAAIGSGLVQLFGLFFLRETFGPAILKLKRDALRTSTGNNCYRTKHDSQSLAQKLRESHTRPFRMLARPLVLWLSIHVAYIYGIAMLMLATFPMTWNGLYGQPIFLGSLNYISIGVGLLVGIQMGQPVNALLYRKLTARNQGIAQPEFRLPLLFISCAFVPIGLFWYGWSAQERVHWIVPNIGAAIFVAGTAGTLQSIQTYVIDVYLSYSSSAMAAITILRSIAACALPLVAPAMFRNLEWGWGNSLLGFIALGFGVAAAVGLLRFGKVLREKSMLCECNA</sequence>
<accession>A0A2G5HUE1</accession>
<evidence type="ECO:0000256" key="1">
    <source>
        <dbReference type="ARBA" id="ARBA00004141"/>
    </source>
</evidence>
<gene>
    <name evidence="11" type="ORF">CB0940_10096</name>
    <name evidence="12" type="ORF">RHO25_011460</name>
</gene>
<evidence type="ECO:0000256" key="3">
    <source>
        <dbReference type="ARBA" id="ARBA00022989"/>
    </source>
</evidence>
<evidence type="ECO:0000313" key="13">
    <source>
        <dbReference type="Proteomes" id="UP000230605"/>
    </source>
</evidence>
<dbReference type="InterPro" id="IPR011701">
    <property type="entry name" value="MFS"/>
</dbReference>
<keyword evidence="3 9" id="KW-1133">Transmembrane helix</keyword>
<feature type="transmembrane region" description="Helical" evidence="9">
    <location>
        <begin position="314"/>
        <end position="335"/>
    </location>
</feature>
<comment type="subcellular location">
    <subcellularLocation>
        <location evidence="1">Membrane</location>
        <topology evidence="1">Multi-pass membrane protein</topology>
    </subcellularLocation>
</comment>
<dbReference type="Gene3D" id="1.20.1250.20">
    <property type="entry name" value="MFS general substrate transporter like domains"/>
    <property type="match status" value="1"/>
</dbReference>
<evidence type="ECO:0000313" key="14">
    <source>
        <dbReference type="Proteomes" id="UP001302367"/>
    </source>
</evidence>
<dbReference type="EMBL" id="LKMD01000103">
    <property type="protein sequence ID" value="PIA96146.1"/>
    <property type="molecule type" value="Genomic_DNA"/>
</dbReference>
<dbReference type="PANTHER" id="PTHR23502">
    <property type="entry name" value="MAJOR FACILITATOR SUPERFAMILY"/>
    <property type="match status" value="1"/>
</dbReference>
<proteinExistence type="inferred from homology"/>
<feature type="transmembrane region" description="Helical" evidence="9">
    <location>
        <begin position="43"/>
        <end position="61"/>
    </location>
</feature>
<organism evidence="11 13">
    <name type="scientific">Cercospora beticola</name>
    <name type="common">Sugarbeet leaf spot fungus</name>
    <dbReference type="NCBI Taxonomy" id="122368"/>
    <lineage>
        <taxon>Eukaryota</taxon>
        <taxon>Fungi</taxon>
        <taxon>Dikarya</taxon>
        <taxon>Ascomycota</taxon>
        <taxon>Pezizomycotina</taxon>
        <taxon>Dothideomycetes</taxon>
        <taxon>Dothideomycetidae</taxon>
        <taxon>Mycosphaerellales</taxon>
        <taxon>Mycosphaerellaceae</taxon>
        <taxon>Cercospora</taxon>
    </lineage>
</organism>
<comment type="function">
    <text evidence="6">MFS transporter; part of the gene cluster that mediates the biosynthesis of cercosporin, a light-activated, non-host-selective toxin. The perylenequinone chromophore of cercosporin absorbs light energy to attain an electronically-activated triplet state and produces active oxygen species such as the hydroxyl radical, superoxide, hydrogen peroxide or singlet oxygen upon reaction with oxygen molecules. These reactive oxygen species cause damage to various cellular components including lipids, proteins and nucleic acids. Responsible for secretion and accumulation of cercosporin, but does not play any roles in self-protection against the toxicity of cercosporin.</text>
</comment>
<dbReference type="GO" id="GO:0016020">
    <property type="term" value="C:membrane"/>
    <property type="evidence" value="ECO:0007669"/>
    <property type="project" value="UniProtKB-SubCell"/>
</dbReference>
<dbReference type="FunFam" id="1.20.1250.20:FF:000011">
    <property type="entry name" value="MFS multidrug transporter, putative"/>
    <property type="match status" value="1"/>
</dbReference>
<evidence type="ECO:0000313" key="11">
    <source>
        <dbReference type="EMBL" id="PIA96146.1"/>
    </source>
</evidence>
<evidence type="ECO:0000256" key="7">
    <source>
        <dbReference type="ARBA" id="ARBA00069139"/>
    </source>
</evidence>
<feature type="transmembrane region" description="Helical" evidence="9">
    <location>
        <begin position="355"/>
        <end position="372"/>
    </location>
</feature>
<dbReference type="Pfam" id="PF07690">
    <property type="entry name" value="MFS_1"/>
    <property type="match status" value="1"/>
</dbReference>
<evidence type="ECO:0000259" key="10">
    <source>
        <dbReference type="PROSITE" id="PS50850"/>
    </source>
</evidence>
<dbReference type="PANTHER" id="PTHR23502:SF60">
    <property type="entry name" value="MAJOR FACILITATOR SUPERFAMILY (MFS) PROFILE DOMAIN-CONTAINING PROTEIN-RELATED"/>
    <property type="match status" value="1"/>
</dbReference>
<dbReference type="EMBL" id="CP134191">
    <property type="protein sequence ID" value="WPB06800.1"/>
    <property type="molecule type" value="Genomic_DNA"/>
</dbReference>
<dbReference type="GO" id="GO:0022857">
    <property type="term" value="F:transmembrane transporter activity"/>
    <property type="evidence" value="ECO:0007669"/>
    <property type="project" value="InterPro"/>
</dbReference>